<reference evidence="2" key="1">
    <citation type="journal article" date="2023" name="Mol. Phylogenet. Evol.">
        <title>Genome-scale phylogeny and comparative genomics of the fungal order Sordariales.</title>
        <authorList>
            <person name="Hensen N."/>
            <person name="Bonometti L."/>
            <person name="Westerberg I."/>
            <person name="Brannstrom I.O."/>
            <person name="Guillou S."/>
            <person name="Cros-Aarteil S."/>
            <person name="Calhoun S."/>
            <person name="Haridas S."/>
            <person name="Kuo A."/>
            <person name="Mondo S."/>
            <person name="Pangilinan J."/>
            <person name="Riley R."/>
            <person name="LaButti K."/>
            <person name="Andreopoulos B."/>
            <person name="Lipzen A."/>
            <person name="Chen C."/>
            <person name="Yan M."/>
            <person name="Daum C."/>
            <person name="Ng V."/>
            <person name="Clum A."/>
            <person name="Steindorff A."/>
            <person name="Ohm R.A."/>
            <person name="Martin F."/>
            <person name="Silar P."/>
            <person name="Natvig D.O."/>
            <person name="Lalanne C."/>
            <person name="Gautier V."/>
            <person name="Ament-Velasquez S.L."/>
            <person name="Kruys A."/>
            <person name="Hutchinson M.I."/>
            <person name="Powell A.J."/>
            <person name="Barry K."/>
            <person name="Miller A.N."/>
            <person name="Grigoriev I.V."/>
            <person name="Debuchy R."/>
            <person name="Gladieux P."/>
            <person name="Hiltunen Thoren M."/>
            <person name="Johannesson H."/>
        </authorList>
    </citation>
    <scope>NUCLEOTIDE SEQUENCE</scope>
    <source>
        <strain evidence="2">PSN293</strain>
    </source>
</reference>
<comment type="caution">
    <text evidence="2">The sequence shown here is derived from an EMBL/GenBank/DDBJ whole genome shotgun (WGS) entry which is preliminary data.</text>
</comment>
<protein>
    <submittedName>
        <fullName evidence="2">Uncharacterized protein</fullName>
    </submittedName>
</protein>
<gene>
    <name evidence="2" type="ORF">QBC37DRAFT_403750</name>
</gene>
<keyword evidence="3" id="KW-1185">Reference proteome</keyword>
<evidence type="ECO:0000313" key="3">
    <source>
        <dbReference type="Proteomes" id="UP001301769"/>
    </source>
</evidence>
<feature type="region of interest" description="Disordered" evidence="1">
    <location>
        <begin position="1"/>
        <end position="105"/>
    </location>
</feature>
<dbReference type="EMBL" id="MU858185">
    <property type="protein sequence ID" value="KAK4210074.1"/>
    <property type="molecule type" value="Genomic_DNA"/>
</dbReference>
<dbReference type="AlphaFoldDB" id="A0AAN6Y0C8"/>
<sequence length="105" mass="10967">MADSRRTSQLRNQSPRLPLHVMSECPDYRGPLESRVQHQGSDLGNGKGVGDATKAEGCAVERGRRTTEHLGVGGGVSPSVESPPPADPSARLGKSTAPGLPSTPR</sequence>
<evidence type="ECO:0000256" key="1">
    <source>
        <dbReference type="SAM" id="MobiDB-lite"/>
    </source>
</evidence>
<feature type="compositionally biased region" description="Basic and acidic residues" evidence="1">
    <location>
        <begin position="59"/>
        <end position="68"/>
    </location>
</feature>
<reference evidence="2" key="2">
    <citation type="submission" date="2023-05" db="EMBL/GenBank/DDBJ databases">
        <authorList>
            <consortium name="Lawrence Berkeley National Laboratory"/>
            <person name="Steindorff A."/>
            <person name="Hensen N."/>
            <person name="Bonometti L."/>
            <person name="Westerberg I."/>
            <person name="Brannstrom I.O."/>
            <person name="Guillou S."/>
            <person name="Cros-Aarteil S."/>
            <person name="Calhoun S."/>
            <person name="Haridas S."/>
            <person name="Kuo A."/>
            <person name="Mondo S."/>
            <person name="Pangilinan J."/>
            <person name="Riley R."/>
            <person name="Labutti K."/>
            <person name="Andreopoulos B."/>
            <person name="Lipzen A."/>
            <person name="Chen C."/>
            <person name="Yanf M."/>
            <person name="Daum C."/>
            <person name="Ng V."/>
            <person name="Clum A."/>
            <person name="Ohm R."/>
            <person name="Martin F."/>
            <person name="Silar P."/>
            <person name="Natvig D."/>
            <person name="Lalanne C."/>
            <person name="Gautier V."/>
            <person name="Ament-Velasquez S.L."/>
            <person name="Kruys A."/>
            <person name="Hutchinson M.I."/>
            <person name="Powell A.J."/>
            <person name="Barry K."/>
            <person name="Miller A.N."/>
            <person name="Grigoriev I.V."/>
            <person name="Debuchy R."/>
            <person name="Gladieux P."/>
            <person name="Thoren M.H."/>
            <person name="Johannesson H."/>
        </authorList>
    </citation>
    <scope>NUCLEOTIDE SEQUENCE</scope>
    <source>
        <strain evidence="2">PSN293</strain>
    </source>
</reference>
<feature type="compositionally biased region" description="Basic and acidic residues" evidence="1">
    <location>
        <begin position="26"/>
        <end position="36"/>
    </location>
</feature>
<accession>A0AAN6Y0C8</accession>
<organism evidence="2 3">
    <name type="scientific">Rhypophila decipiens</name>
    <dbReference type="NCBI Taxonomy" id="261697"/>
    <lineage>
        <taxon>Eukaryota</taxon>
        <taxon>Fungi</taxon>
        <taxon>Dikarya</taxon>
        <taxon>Ascomycota</taxon>
        <taxon>Pezizomycotina</taxon>
        <taxon>Sordariomycetes</taxon>
        <taxon>Sordariomycetidae</taxon>
        <taxon>Sordariales</taxon>
        <taxon>Naviculisporaceae</taxon>
        <taxon>Rhypophila</taxon>
    </lineage>
</organism>
<name>A0AAN6Y0C8_9PEZI</name>
<evidence type="ECO:0000313" key="2">
    <source>
        <dbReference type="EMBL" id="KAK4210074.1"/>
    </source>
</evidence>
<dbReference type="Proteomes" id="UP001301769">
    <property type="component" value="Unassembled WGS sequence"/>
</dbReference>
<proteinExistence type="predicted"/>